<organism evidence="2 3">
    <name type="scientific">Kitasatospora arboriphila</name>
    <dbReference type="NCBI Taxonomy" id="258052"/>
    <lineage>
        <taxon>Bacteria</taxon>
        <taxon>Bacillati</taxon>
        <taxon>Actinomycetota</taxon>
        <taxon>Actinomycetes</taxon>
        <taxon>Kitasatosporales</taxon>
        <taxon>Streptomycetaceae</taxon>
        <taxon>Kitasatospora</taxon>
    </lineage>
</organism>
<evidence type="ECO:0000313" key="2">
    <source>
        <dbReference type="EMBL" id="GAA1075089.1"/>
    </source>
</evidence>
<evidence type="ECO:0000256" key="1">
    <source>
        <dbReference type="SAM" id="MobiDB-lite"/>
    </source>
</evidence>
<evidence type="ECO:0000313" key="3">
    <source>
        <dbReference type="Proteomes" id="UP001499987"/>
    </source>
</evidence>
<dbReference type="EMBL" id="BAAALD010000009">
    <property type="protein sequence ID" value="GAA1075089.1"/>
    <property type="molecule type" value="Genomic_DNA"/>
</dbReference>
<proteinExistence type="predicted"/>
<name>A0ABP4DWZ0_9ACTN</name>
<comment type="caution">
    <text evidence="2">The sequence shown here is derived from an EMBL/GenBank/DDBJ whole genome shotgun (WGS) entry which is preliminary data.</text>
</comment>
<feature type="region of interest" description="Disordered" evidence="1">
    <location>
        <begin position="72"/>
        <end position="167"/>
    </location>
</feature>
<gene>
    <name evidence="2" type="ORF">GCM10009663_15230</name>
</gene>
<sequence length="167" mass="17851">MNEIEDDRPLPARDAPLRALWHGAVDGWATPGALERLPAARRLLDAGADRDDLTLLARAVAYEAVFTTLEELDRAPRGGAARGPADGRSERPRRPGPLAVATCWPPRGHREGRPRTGALGAPPGRRLGVEPRNADVENAPIGHPGTARPSAPLRDLSPRRASGGGRW</sequence>
<protein>
    <recommendedName>
        <fullName evidence="4">Ankyrin repeat domain-containing protein</fullName>
    </recommendedName>
</protein>
<dbReference type="Proteomes" id="UP001499987">
    <property type="component" value="Unassembled WGS sequence"/>
</dbReference>
<accession>A0ABP4DWZ0</accession>
<evidence type="ECO:0008006" key="4">
    <source>
        <dbReference type="Google" id="ProtNLM"/>
    </source>
</evidence>
<reference evidence="3" key="1">
    <citation type="journal article" date="2019" name="Int. J. Syst. Evol. Microbiol.">
        <title>The Global Catalogue of Microorganisms (GCM) 10K type strain sequencing project: providing services to taxonomists for standard genome sequencing and annotation.</title>
        <authorList>
            <consortium name="The Broad Institute Genomics Platform"/>
            <consortium name="The Broad Institute Genome Sequencing Center for Infectious Disease"/>
            <person name="Wu L."/>
            <person name="Ma J."/>
        </authorList>
    </citation>
    <scope>NUCLEOTIDE SEQUENCE [LARGE SCALE GENOMIC DNA]</scope>
    <source>
        <strain evidence="3">JCM 13002</strain>
    </source>
</reference>
<keyword evidence="3" id="KW-1185">Reference proteome</keyword>